<name>X0Y0S1_9ZZZZ</name>
<accession>X0Y0S1</accession>
<dbReference type="InterPro" id="IPR036249">
    <property type="entry name" value="Thioredoxin-like_sf"/>
</dbReference>
<gene>
    <name evidence="1" type="ORF">S01H1_85727</name>
</gene>
<organism evidence="1">
    <name type="scientific">marine sediment metagenome</name>
    <dbReference type="NCBI Taxonomy" id="412755"/>
    <lineage>
        <taxon>unclassified sequences</taxon>
        <taxon>metagenomes</taxon>
        <taxon>ecological metagenomes</taxon>
    </lineage>
</organism>
<sequence>MDNMQNHRTVLVCQETPCLSMGSEAVYQALKAEVERQGVADAKVDISGC</sequence>
<proteinExistence type="predicted"/>
<dbReference type="CDD" id="cd02980">
    <property type="entry name" value="TRX_Fd_family"/>
    <property type="match status" value="1"/>
</dbReference>
<dbReference type="AlphaFoldDB" id="X0Y0S1"/>
<protein>
    <submittedName>
        <fullName evidence="1">Uncharacterized protein</fullName>
    </submittedName>
</protein>
<dbReference type="SUPFAM" id="SSF52833">
    <property type="entry name" value="Thioredoxin-like"/>
    <property type="match status" value="1"/>
</dbReference>
<reference evidence="1" key="1">
    <citation type="journal article" date="2014" name="Front. Microbiol.">
        <title>High frequency of phylogenetically diverse reductive dehalogenase-homologous genes in deep subseafloor sedimentary metagenomes.</title>
        <authorList>
            <person name="Kawai M."/>
            <person name="Futagami T."/>
            <person name="Toyoda A."/>
            <person name="Takaki Y."/>
            <person name="Nishi S."/>
            <person name="Hori S."/>
            <person name="Arai W."/>
            <person name="Tsubouchi T."/>
            <person name="Morono Y."/>
            <person name="Uchiyama I."/>
            <person name="Ito T."/>
            <person name="Fujiyama A."/>
            <person name="Inagaki F."/>
            <person name="Takami H."/>
        </authorList>
    </citation>
    <scope>NUCLEOTIDE SEQUENCE</scope>
    <source>
        <strain evidence="1">Expedition CK06-06</strain>
    </source>
</reference>
<feature type="non-terminal residue" evidence="1">
    <location>
        <position position="49"/>
    </location>
</feature>
<dbReference type="Gene3D" id="3.40.30.10">
    <property type="entry name" value="Glutaredoxin"/>
    <property type="match status" value="1"/>
</dbReference>
<dbReference type="EMBL" id="BARS01058998">
    <property type="protein sequence ID" value="GAG42383.1"/>
    <property type="molecule type" value="Genomic_DNA"/>
</dbReference>
<comment type="caution">
    <text evidence="1">The sequence shown here is derived from an EMBL/GenBank/DDBJ whole genome shotgun (WGS) entry which is preliminary data.</text>
</comment>
<evidence type="ECO:0000313" key="1">
    <source>
        <dbReference type="EMBL" id="GAG42383.1"/>
    </source>
</evidence>